<protein>
    <submittedName>
        <fullName evidence="2">Uncharacterized protein</fullName>
    </submittedName>
</protein>
<sequence>MVGDKISTSMYIHYRSIKNYQSTSVSRDRTSVSDGNQIVYRNIVNAMKEAIDKYCPCQHEQLLKPSQIDSKLKHIVTKRPQIIQPTSLQ</sequence>
<proteinExistence type="predicted"/>
<name>A0A814FWL6_9BILA</name>
<gene>
    <name evidence="2" type="ORF">JXQ802_LOCUS13674</name>
    <name evidence="1" type="ORF">PYM288_LOCUS11901</name>
</gene>
<evidence type="ECO:0000313" key="1">
    <source>
        <dbReference type="EMBL" id="CAF0946812.1"/>
    </source>
</evidence>
<keyword evidence="3" id="KW-1185">Reference proteome</keyword>
<evidence type="ECO:0000313" key="2">
    <source>
        <dbReference type="EMBL" id="CAF0991046.1"/>
    </source>
</evidence>
<dbReference type="EMBL" id="CAJNOH010000211">
    <property type="protein sequence ID" value="CAF0946812.1"/>
    <property type="molecule type" value="Genomic_DNA"/>
</dbReference>
<dbReference type="Proteomes" id="UP000663870">
    <property type="component" value="Unassembled WGS sequence"/>
</dbReference>
<dbReference type="AlphaFoldDB" id="A0A814FWL6"/>
<dbReference type="EMBL" id="CAJNOL010000297">
    <property type="protein sequence ID" value="CAF0991046.1"/>
    <property type="molecule type" value="Genomic_DNA"/>
</dbReference>
<dbReference type="Proteomes" id="UP000663854">
    <property type="component" value="Unassembled WGS sequence"/>
</dbReference>
<reference evidence="2" key="1">
    <citation type="submission" date="2021-02" db="EMBL/GenBank/DDBJ databases">
        <authorList>
            <person name="Nowell W R."/>
        </authorList>
    </citation>
    <scope>NUCLEOTIDE SEQUENCE</scope>
</reference>
<accession>A0A814FWL6</accession>
<evidence type="ECO:0000313" key="3">
    <source>
        <dbReference type="Proteomes" id="UP000663870"/>
    </source>
</evidence>
<comment type="caution">
    <text evidence="2">The sequence shown here is derived from an EMBL/GenBank/DDBJ whole genome shotgun (WGS) entry which is preliminary data.</text>
</comment>
<organism evidence="2 3">
    <name type="scientific">Rotaria sordida</name>
    <dbReference type="NCBI Taxonomy" id="392033"/>
    <lineage>
        <taxon>Eukaryota</taxon>
        <taxon>Metazoa</taxon>
        <taxon>Spiralia</taxon>
        <taxon>Gnathifera</taxon>
        <taxon>Rotifera</taxon>
        <taxon>Eurotatoria</taxon>
        <taxon>Bdelloidea</taxon>
        <taxon>Philodinida</taxon>
        <taxon>Philodinidae</taxon>
        <taxon>Rotaria</taxon>
    </lineage>
</organism>